<dbReference type="SMART" id="SM00387">
    <property type="entry name" value="HATPase_c"/>
    <property type="match status" value="1"/>
</dbReference>
<sequence length="351" mass="40361">MKERTLAHKLMARFAICLMAMLVLSIPLLYYITVRYYAEDLIELVSKYGIHDPQIDLEEDTFTGLLIQLSSIVIVITLSVLIIMRWVPQRLWRSFRRTLHELSTFKVESGVVPQLPTTDITEFRQLNDTLTRIMTDSVRSYKVQKEFTENASHELQTPLAIAQVKLDNLMQDETLTERQASEIQQVYNELRHMSQLSRNLLLLSKIENNQFKEKTSIVVADEINALLPHLETIAGDIRIQLLDDSHNTAIACNHVLLGSMLTNLVVNAVRHNKPNGLIHIHLTPNELTVANTSDDPPLDPAHIFSRFYRTPHNQKSNGLGLAIVKSICDYHQWTITYHHTQALHQFTVRMR</sequence>
<dbReference type="Pfam" id="PF02518">
    <property type="entry name" value="HATPase_c"/>
    <property type="match status" value="1"/>
</dbReference>
<feature type="transmembrane region" description="Helical" evidence="8">
    <location>
        <begin position="65"/>
        <end position="87"/>
    </location>
</feature>
<name>A0ABV1FSW7_9BACT</name>
<evidence type="ECO:0000256" key="6">
    <source>
        <dbReference type="ARBA" id="ARBA00022777"/>
    </source>
</evidence>
<evidence type="ECO:0000256" key="5">
    <source>
        <dbReference type="ARBA" id="ARBA00022692"/>
    </source>
</evidence>
<evidence type="ECO:0000313" key="11">
    <source>
        <dbReference type="Proteomes" id="UP001487296"/>
    </source>
</evidence>
<evidence type="ECO:0000313" key="10">
    <source>
        <dbReference type="EMBL" id="MEQ2487511.1"/>
    </source>
</evidence>
<dbReference type="InterPro" id="IPR003661">
    <property type="entry name" value="HisK_dim/P_dom"/>
</dbReference>
<keyword evidence="11" id="KW-1185">Reference proteome</keyword>
<keyword evidence="8" id="KW-0472">Membrane</keyword>
<proteinExistence type="predicted"/>
<keyword evidence="7 8" id="KW-1133">Transmembrane helix</keyword>
<dbReference type="InterPro" id="IPR036097">
    <property type="entry name" value="HisK_dim/P_sf"/>
</dbReference>
<gene>
    <name evidence="10" type="ORF">AAAT34_10735</name>
</gene>
<reference evidence="10 11" key="1">
    <citation type="submission" date="2024-04" db="EMBL/GenBank/DDBJ databases">
        <title>Human intestinal bacterial collection.</title>
        <authorList>
            <person name="Pauvert C."/>
            <person name="Hitch T.C.A."/>
            <person name="Clavel T."/>
        </authorList>
    </citation>
    <scope>NUCLEOTIDE SEQUENCE [LARGE SCALE GENOMIC DNA]</scope>
    <source>
        <strain evidence="10 11">CLA-AA-H145</strain>
    </source>
</reference>
<dbReference type="Pfam" id="PF00512">
    <property type="entry name" value="HisKA"/>
    <property type="match status" value="1"/>
</dbReference>
<keyword evidence="6 10" id="KW-0418">Kinase</keyword>
<evidence type="ECO:0000256" key="2">
    <source>
        <dbReference type="ARBA" id="ARBA00012438"/>
    </source>
</evidence>
<dbReference type="EC" id="2.7.13.3" evidence="2"/>
<dbReference type="GO" id="GO:0016301">
    <property type="term" value="F:kinase activity"/>
    <property type="evidence" value="ECO:0007669"/>
    <property type="project" value="UniProtKB-KW"/>
</dbReference>
<dbReference type="Gene3D" id="3.30.565.10">
    <property type="entry name" value="Histidine kinase-like ATPase, C-terminal domain"/>
    <property type="match status" value="1"/>
</dbReference>
<comment type="caution">
    <text evidence="10">The sequence shown here is derived from an EMBL/GenBank/DDBJ whole genome shotgun (WGS) entry which is preliminary data.</text>
</comment>
<dbReference type="PANTHER" id="PTHR45436">
    <property type="entry name" value="SENSOR HISTIDINE KINASE YKOH"/>
    <property type="match status" value="1"/>
</dbReference>
<keyword evidence="4" id="KW-0808">Transferase</keyword>
<comment type="catalytic activity">
    <reaction evidence="1">
        <text>ATP + protein L-histidine = ADP + protein N-phospho-L-histidine.</text>
        <dbReference type="EC" id="2.7.13.3"/>
    </reaction>
</comment>
<dbReference type="SUPFAM" id="SSF47384">
    <property type="entry name" value="Homodimeric domain of signal transducing histidine kinase"/>
    <property type="match status" value="1"/>
</dbReference>
<evidence type="ECO:0000256" key="4">
    <source>
        <dbReference type="ARBA" id="ARBA00022679"/>
    </source>
</evidence>
<feature type="transmembrane region" description="Helical" evidence="8">
    <location>
        <begin position="12"/>
        <end position="32"/>
    </location>
</feature>
<dbReference type="RefSeq" id="WP_215760586.1">
    <property type="nucleotide sequence ID" value="NZ_JAHKBE010000054.1"/>
</dbReference>
<dbReference type="CDD" id="cd00082">
    <property type="entry name" value="HisKA"/>
    <property type="match status" value="1"/>
</dbReference>
<dbReference type="InterPro" id="IPR003594">
    <property type="entry name" value="HATPase_dom"/>
</dbReference>
<evidence type="ECO:0000259" key="9">
    <source>
        <dbReference type="PROSITE" id="PS50109"/>
    </source>
</evidence>
<organism evidence="10 11">
    <name type="scientific">Hallella faecis</name>
    <dbReference type="NCBI Taxonomy" id="2841596"/>
    <lineage>
        <taxon>Bacteria</taxon>
        <taxon>Pseudomonadati</taxon>
        <taxon>Bacteroidota</taxon>
        <taxon>Bacteroidia</taxon>
        <taxon>Bacteroidales</taxon>
        <taxon>Prevotellaceae</taxon>
        <taxon>Hallella</taxon>
    </lineage>
</organism>
<dbReference type="PROSITE" id="PS50109">
    <property type="entry name" value="HIS_KIN"/>
    <property type="match status" value="1"/>
</dbReference>
<dbReference type="InterPro" id="IPR036890">
    <property type="entry name" value="HATPase_C_sf"/>
</dbReference>
<protein>
    <recommendedName>
        <fullName evidence="2">histidine kinase</fullName>
        <ecNumber evidence="2">2.7.13.3</ecNumber>
    </recommendedName>
</protein>
<dbReference type="PANTHER" id="PTHR45436:SF5">
    <property type="entry name" value="SENSOR HISTIDINE KINASE TRCS"/>
    <property type="match status" value="1"/>
</dbReference>
<dbReference type="SMART" id="SM00388">
    <property type="entry name" value="HisKA"/>
    <property type="match status" value="1"/>
</dbReference>
<dbReference type="SUPFAM" id="SSF55874">
    <property type="entry name" value="ATPase domain of HSP90 chaperone/DNA topoisomerase II/histidine kinase"/>
    <property type="match status" value="1"/>
</dbReference>
<dbReference type="Gene3D" id="1.10.287.130">
    <property type="match status" value="1"/>
</dbReference>
<dbReference type="InterPro" id="IPR005467">
    <property type="entry name" value="His_kinase_dom"/>
</dbReference>
<evidence type="ECO:0000256" key="3">
    <source>
        <dbReference type="ARBA" id="ARBA00022553"/>
    </source>
</evidence>
<dbReference type="Proteomes" id="UP001487296">
    <property type="component" value="Unassembled WGS sequence"/>
</dbReference>
<keyword evidence="3" id="KW-0597">Phosphoprotein</keyword>
<feature type="domain" description="Histidine kinase" evidence="9">
    <location>
        <begin position="150"/>
        <end position="351"/>
    </location>
</feature>
<accession>A0ABV1FSW7</accession>
<evidence type="ECO:0000256" key="8">
    <source>
        <dbReference type="SAM" id="Phobius"/>
    </source>
</evidence>
<evidence type="ECO:0000256" key="7">
    <source>
        <dbReference type="ARBA" id="ARBA00022989"/>
    </source>
</evidence>
<evidence type="ECO:0000256" key="1">
    <source>
        <dbReference type="ARBA" id="ARBA00000085"/>
    </source>
</evidence>
<dbReference type="InterPro" id="IPR050428">
    <property type="entry name" value="TCS_sensor_his_kinase"/>
</dbReference>
<dbReference type="EMBL" id="JBBNFP010000053">
    <property type="protein sequence ID" value="MEQ2487511.1"/>
    <property type="molecule type" value="Genomic_DNA"/>
</dbReference>
<dbReference type="CDD" id="cd00075">
    <property type="entry name" value="HATPase"/>
    <property type="match status" value="1"/>
</dbReference>
<keyword evidence="5 8" id="KW-0812">Transmembrane</keyword>